<keyword evidence="1" id="KW-1015">Disulfide bond</keyword>
<dbReference type="EMBL" id="MTYJ01000100">
    <property type="protein sequence ID" value="OQV14703.1"/>
    <property type="molecule type" value="Genomic_DNA"/>
</dbReference>
<proteinExistence type="predicted"/>
<dbReference type="InterPro" id="IPR001938">
    <property type="entry name" value="Thaumatin"/>
</dbReference>
<keyword evidence="2" id="KW-0732">Signal</keyword>
<evidence type="ECO:0000313" key="4">
    <source>
        <dbReference type="Proteomes" id="UP000192578"/>
    </source>
</evidence>
<feature type="chain" id="PRO_5013275066" description="Osmotin, thaumatin-like protein" evidence="2">
    <location>
        <begin position="25"/>
        <end position="155"/>
    </location>
</feature>
<keyword evidence="4" id="KW-1185">Reference proteome</keyword>
<evidence type="ECO:0008006" key="5">
    <source>
        <dbReference type="Google" id="ProtNLM"/>
    </source>
</evidence>
<comment type="caution">
    <text evidence="3">The sequence shown here is derived from an EMBL/GenBank/DDBJ whole genome shotgun (WGS) entry which is preliminary data.</text>
</comment>
<dbReference type="SMART" id="SM00205">
    <property type="entry name" value="THN"/>
    <property type="match status" value="1"/>
</dbReference>
<dbReference type="SUPFAM" id="SSF49870">
    <property type="entry name" value="Osmotin, thaumatin-like protein"/>
    <property type="match status" value="1"/>
</dbReference>
<evidence type="ECO:0000256" key="1">
    <source>
        <dbReference type="PIRSR" id="PIRSR002703-1"/>
    </source>
</evidence>
<feature type="signal peptide" evidence="2">
    <location>
        <begin position="1"/>
        <end position="24"/>
    </location>
</feature>
<protein>
    <recommendedName>
        <fullName evidence="5">Osmotin, thaumatin-like protein</fullName>
    </recommendedName>
</protein>
<name>A0A1W0WHU7_HYPEX</name>
<dbReference type="InterPro" id="IPR037176">
    <property type="entry name" value="Osmotin/thaumatin-like_sf"/>
</dbReference>
<dbReference type="AlphaFoldDB" id="A0A1W0WHU7"/>
<dbReference type="OrthoDB" id="430315at2759"/>
<reference evidence="4" key="1">
    <citation type="submission" date="2017-01" db="EMBL/GenBank/DDBJ databases">
        <title>Comparative genomics of anhydrobiosis in the tardigrade Hypsibius dujardini.</title>
        <authorList>
            <person name="Yoshida Y."/>
            <person name="Koutsovoulos G."/>
            <person name="Laetsch D."/>
            <person name="Stevens L."/>
            <person name="Kumar S."/>
            <person name="Horikawa D."/>
            <person name="Ishino K."/>
            <person name="Komine S."/>
            <person name="Tomita M."/>
            <person name="Blaxter M."/>
            <person name="Arakawa K."/>
        </authorList>
    </citation>
    <scope>NUCLEOTIDE SEQUENCE [LARGE SCALE GENOMIC DNA]</scope>
    <source>
        <strain evidence="4">Z151</strain>
    </source>
</reference>
<evidence type="ECO:0000313" key="3">
    <source>
        <dbReference type="EMBL" id="OQV14703.1"/>
    </source>
</evidence>
<accession>A0A1W0WHU7</accession>
<organism evidence="3 4">
    <name type="scientific">Hypsibius exemplaris</name>
    <name type="common">Freshwater tardigrade</name>
    <dbReference type="NCBI Taxonomy" id="2072580"/>
    <lineage>
        <taxon>Eukaryota</taxon>
        <taxon>Metazoa</taxon>
        <taxon>Ecdysozoa</taxon>
        <taxon>Tardigrada</taxon>
        <taxon>Eutardigrada</taxon>
        <taxon>Parachela</taxon>
        <taxon>Hypsibioidea</taxon>
        <taxon>Hypsibiidae</taxon>
        <taxon>Hypsibius</taxon>
    </lineage>
</organism>
<dbReference type="PIRSF" id="PIRSF002703">
    <property type="entry name" value="Thaumatin"/>
    <property type="match status" value="1"/>
</dbReference>
<dbReference type="Gene3D" id="2.60.110.10">
    <property type="entry name" value="Thaumatin"/>
    <property type="match status" value="1"/>
</dbReference>
<gene>
    <name evidence="3" type="ORF">BV898_11077</name>
</gene>
<dbReference type="PANTHER" id="PTHR31013">
    <property type="entry name" value="THAUMATIN FAMILY PROTEIN-RELATED"/>
    <property type="match status" value="1"/>
</dbReference>
<dbReference type="Pfam" id="PF00314">
    <property type="entry name" value="Thaumatin"/>
    <property type="match status" value="1"/>
</dbReference>
<sequence length="155" mass="16410">MALSFSTLLVVVVAVSGCTAVANATTINFVNRCGYSINLVKTENGRNSVKECDLGAGGGSCRKSYSSNGMNFKHGWGGQGITLAEFSFNSWQGMDFYDLSVINGFNVPMQIESSTGGPTVTCHHQGCSDAYQYPKDDTKTKGTGTGGTFTVKFCP</sequence>
<dbReference type="PANTHER" id="PTHR31013:SF2">
    <property type="entry name" value="THAUMATIN-LIKE PROTEIN"/>
    <property type="match status" value="1"/>
</dbReference>
<dbReference type="Proteomes" id="UP000192578">
    <property type="component" value="Unassembled WGS sequence"/>
</dbReference>
<evidence type="ECO:0000256" key="2">
    <source>
        <dbReference type="SAM" id="SignalP"/>
    </source>
</evidence>
<feature type="disulfide bond" evidence="1">
    <location>
        <begin position="52"/>
        <end position="61"/>
    </location>
</feature>
<dbReference type="PROSITE" id="PS51367">
    <property type="entry name" value="THAUMATIN_2"/>
    <property type="match status" value="1"/>
</dbReference>